<feature type="domain" description="Fumarylacetoacetase-like C-terminal" evidence="3">
    <location>
        <begin position="11"/>
        <end position="208"/>
    </location>
</feature>
<dbReference type="RefSeq" id="WP_075137394.1">
    <property type="nucleotide sequence ID" value="NZ_MSIF01000026.1"/>
</dbReference>
<dbReference type="NCBIfam" id="NF009399">
    <property type="entry name" value="PRK12764.1"/>
    <property type="match status" value="1"/>
</dbReference>
<dbReference type="InterPro" id="IPR036663">
    <property type="entry name" value="Fumarylacetoacetase_C_sf"/>
</dbReference>
<dbReference type="AlphaFoldDB" id="A0A7Z1AVJ2"/>
<dbReference type="Gene3D" id="3.50.30.40">
    <property type="entry name" value="Ribonuclease E inhibitor RraA/RraA-like"/>
    <property type="match status" value="1"/>
</dbReference>
<dbReference type="InterPro" id="IPR011234">
    <property type="entry name" value="Fumarylacetoacetase-like_C"/>
</dbReference>
<organism evidence="4 5">
    <name type="scientific">Actinophytocola xinjiangensis</name>
    <dbReference type="NCBI Taxonomy" id="485602"/>
    <lineage>
        <taxon>Bacteria</taxon>
        <taxon>Bacillati</taxon>
        <taxon>Actinomycetota</taxon>
        <taxon>Actinomycetes</taxon>
        <taxon>Pseudonocardiales</taxon>
        <taxon>Pseudonocardiaceae</taxon>
    </lineage>
</organism>
<keyword evidence="1 2" id="KW-0479">Metal-binding</keyword>
<proteinExistence type="predicted"/>
<dbReference type="NCBIfam" id="NF006093">
    <property type="entry name" value="PRK08245.1"/>
    <property type="match status" value="1"/>
</dbReference>
<evidence type="ECO:0000259" key="3">
    <source>
        <dbReference type="Pfam" id="PF01557"/>
    </source>
</evidence>
<keyword evidence="2" id="KW-0460">Magnesium</keyword>
<dbReference type="GO" id="GO:0003824">
    <property type="term" value="F:catalytic activity"/>
    <property type="evidence" value="ECO:0007669"/>
    <property type="project" value="InterPro"/>
</dbReference>
<name>A0A7Z1AVJ2_9PSEU</name>
<comment type="cofactor">
    <cofactor evidence="2">
        <name>Mg(2+)</name>
        <dbReference type="ChEBI" id="CHEBI:18420"/>
    </cofactor>
</comment>
<evidence type="ECO:0000256" key="1">
    <source>
        <dbReference type="ARBA" id="ARBA00022723"/>
    </source>
</evidence>
<dbReference type="GO" id="GO:0046872">
    <property type="term" value="F:metal ion binding"/>
    <property type="evidence" value="ECO:0007669"/>
    <property type="project" value="UniProtKB-KW"/>
</dbReference>
<reference evidence="4 5" key="1">
    <citation type="submission" date="2016-12" db="EMBL/GenBank/DDBJ databases">
        <title>The draft genome sequence of Actinophytocola xinjiangensis.</title>
        <authorList>
            <person name="Wang W."/>
            <person name="Yuan L."/>
        </authorList>
    </citation>
    <scope>NUCLEOTIDE SEQUENCE [LARGE SCALE GENOMIC DNA]</scope>
    <source>
        <strain evidence="4 5">CGMCC 4.4663</strain>
    </source>
</reference>
<dbReference type="Proteomes" id="UP000185696">
    <property type="component" value="Unassembled WGS sequence"/>
</dbReference>
<evidence type="ECO:0000313" key="4">
    <source>
        <dbReference type="EMBL" id="OLF05763.1"/>
    </source>
</evidence>
<dbReference type="SUPFAM" id="SSF89562">
    <property type="entry name" value="RraA-like"/>
    <property type="match status" value="1"/>
</dbReference>
<dbReference type="Gene3D" id="3.90.850.10">
    <property type="entry name" value="Fumarylacetoacetase-like, C-terminal domain"/>
    <property type="match status" value="1"/>
</dbReference>
<dbReference type="EMBL" id="MSIF01000026">
    <property type="protein sequence ID" value="OLF05763.1"/>
    <property type="molecule type" value="Genomic_DNA"/>
</dbReference>
<protein>
    <recommendedName>
        <fullName evidence="3">Fumarylacetoacetase-like C-terminal domain-containing protein</fullName>
    </recommendedName>
</protein>
<dbReference type="OrthoDB" id="9805307at2"/>
<gene>
    <name evidence="4" type="ORF">BLA60_35230</name>
</gene>
<dbReference type="InterPro" id="IPR005493">
    <property type="entry name" value="RraA/RraA-like"/>
</dbReference>
<dbReference type="CDD" id="cd16841">
    <property type="entry name" value="RraA_family"/>
    <property type="match status" value="1"/>
</dbReference>
<feature type="binding site" evidence="2">
    <location>
        <begin position="348"/>
        <end position="351"/>
    </location>
    <ligand>
        <name>substrate</name>
    </ligand>
</feature>
<dbReference type="Pfam" id="PF01557">
    <property type="entry name" value="FAA_hydrolase"/>
    <property type="match status" value="1"/>
</dbReference>
<dbReference type="Pfam" id="PF03737">
    <property type="entry name" value="RraA-like"/>
    <property type="match status" value="1"/>
</dbReference>
<dbReference type="PANTHER" id="PTHR11820">
    <property type="entry name" value="ACYLPYRUVASE"/>
    <property type="match status" value="1"/>
</dbReference>
<evidence type="ECO:0000256" key="2">
    <source>
        <dbReference type="PIRSR" id="PIRSR605493-1"/>
    </source>
</evidence>
<keyword evidence="5" id="KW-1185">Reference proteome</keyword>
<evidence type="ECO:0000313" key="5">
    <source>
        <dbReference type="Proteomes" id="UP000185696"/>
    </source>
</evidence>
<feature type="binding site" evidence="2">
    <location>
        <position position="371"/>
    </location>
    <ligand>
        <name>Mg(2+)</name>
        <dbReference type="ChEBI" id="CHEBI:18420"/>
    </ligand>
</feature>
<dbReference type="InterPro" id="IPR036704">
    <property type="entry name" value="RraA/RraA-like_sf"/>
</dbReference>
<comment type="caution">
    <text evidence="4">The sequence shown here is derived from an EMBL/GenBank/DDBJ whole genome shotgun (WGS) entry which is preliminary data.</text>
</comment>
<dbReference type="SUPFAM" id="SSF56529">
    <property type="entry name" value="FAH"/>
    <property type="match status" value="1"/>
</dbReference>
<sequence>MSHPLGISPSKIIAVHLNFRSRAAERGRVPEVPSYFLKPPSSLAADGDDIVRPAGAELLTYEGEIAVVIGTRARNVPRGRAAAHIGWFTASNDVGLHDLRAADRGSNLRSKGSDGFTPLGPSLVDASTVDPATLRLRTWVNGRLVQDTGTDDMIFDFDHLVADLSRTITLEPGDVILTGTPTGAGIVLPGDVVEVELSGAGRLTNTVVAGPRLAAFGATPTVSDEARAVAGKPATQLPAPTGTPAPGRPDGLSAATAHALSTVATATLSVQLRKRGLNEVFLAGVRPAHPGQRMLGRARTLRYLPLREDVFERIGGGMNAQKRAVESLRAGDVLVIECRGEPGAGTMGDILATRAQVLGATGIVTDGALRDTEAVRALDIPTYYGGSHASVLGRRHVPAEVDVPVACGGTLVEPGDVLVGDGDGVVVIPPALVDEVAAAALAQEREEEFVLARIRAGASVDGWYPMNAAARAEYEHTHPDHGKAI</sequence>
<accession>A0A7Z1AVJ2</accession>
<dbReference type="PANTHER" id="PTHR11820:SF112">
    <property type="entry name" value="FUMARYLACETOACETATE HYDROLASE FAMILY PROTEIN (AFU_ORTHOLOGUE AFUA_1G02370)-RELATED"/>
    <property type="match status" value="1"/>
</dbReference>
<feature type="binding site" evidence="2">
    <location>
        <position position="370"/>
    </location>
    <ligand>
        <name>substrate</name>
    </ligand>
</feature>